<proteinExistence type="predicted"/>
<feature type="transmembrane region" description="Helical" evidence="1">
    <location>
        <begin position="57"/>
        <end position="77"/>
    </location>
</feature>
<organism evidence="2 3">
    <name type="scientific">Coniosporium apollinis (strain CBS 100218)</name>
    <name type="common">Rock-inhabiting black yeast</name>
    <dbReference type="NCBI Taxonomy" id="1168221"/>
    <lineage>
        <taxon>Eukaryota</taxon>
        <taxon>Fungi</taxon>
        <taxon>Dikarya</taxon>
        <taxon>Ascomycota</taxon>
        <taxon>Pezizomycotina</taxon>
        <taxon>Dothideomycetes</taxon>
        <taxon>Dothideomycetes incertae sedis</taxon>
        <taxon>Coniosporium</taxon>
    </lineage>
</organism>
<reference evidence="3" key="1">
    <citation type="submission" date="2012-06" db="EMBL/GenBank/DDBJ databases">
        <title>The genome sequence of Coniosporium apollinis CBS 100218.</title>
        <authorList>
            <consortium name="The Broad Institute Genome Sequencing Platform"/>
            <person name="Cuomo C."/>
            <person name="Gorbushina A."/>
            <person name="Noack S."/>
            <person name="Walker B."/>
            <person name="Young S.K."/>
            <person name="Zeng Q."/>
            <person name="Gargeya S."/>
            <person name="Fitzgerald M."/>
            <person name="Haas B."/>
            <person name="Abouelleil A."/>
            <person name="Alvarado L."/>
            <person name="Arachchi H.M."/>
            <person name="Berlin A.M."/>
            <person name="Chapman S.B."/>
            <person name="Goldberg J."/>
            <person name="Griggs A."/>
            <person name="Gujja S."/>
            <person name="Hansen M."/>
            <person name="Howarth C."/>
            <person name="Imamovic A."/>
            <person name="Larimer J."/>
            <person name="McCowan C."/>
            <person name="Montmayeur A."/>
            <person name="Murphy C."/>
            <person name="Neiman D."/>
            <person name="Pearson M."/>
            <person name="Priest M."/>
            <person name="Roberts A."/>
            <person name="Saif S."/>
            <person name="Shea T."/>
            <person name="Sisk P."/>
            <person name="Sykes S."/>
            <person name="Wortman J."/>
            <person name="Nusbaum C."/>
            <person name="Birren B."/>
        </authorList>
    </citation>
    <scope>NUCLEOTIDE SEQUENCE [LARGE SCALE GENOMIC DNA]</scope>
    <source>
        <strain evidence="3">CBS 100218</strain>
    </source>
</reference>
<dbReference type="RefSeq" id="XP_007777783.1">
    <property type="nucleotide sequence ID" value="XM_007779593.1"/>
</dbReference>
<gene>
    <name evidence="2" type="ORF">W97_01688</name>
</gene>
<dbReference type="EMBL" id="JH767559">
    <property type="protein sequence ID" value="EON62466.1"/>
    <property type="molecule type" value="Genomic_DNA"/>
</dbReference>
<dbReference type="OrthoDB" id="2386090at2759"/>
<keyword evidence="1" id="KW-0812">Transmembrane</keyword>
<dbReference type="OMA" id="FDEWATT"/>
<keyword evidence="1" id="KW-0472">Membrane</keyword>
<accession>R7YLF2</accession>
<name>R7YLF2_CONA1</name>
<sequence length="204" mass="23099">MDWTLISLVFPERLLIYNAGTIKTLIISSIKLTVFFIFAGSCLILAPAFYQDPASPAWVPVAVICFGAAPMLITAYASAPFVNSAYLFVPQYARKSGDILMRYAKNLPPDARLELVTIRMSGFQKSTGALLSELRPYKPRFGIANVERVPSKFDEWATTGRRRWIRWLDEPRNKFHVTNDKDVMKRSRAPGVWNHVMEAIKKNG</sequence>
<evidence type="ECO:0000313" key="2">
    <source>
        <dbReference type="EMBL" id="EON62466.1"/>
    </source>
</evidence>
<protein>
    <submittedName>
        <fullName evidence="2">Uncharacterized protein</fullName>
    </submittedName>
</protein>
<dbReference type="eggNOG" id="ENOG502SB6P">
    <property type="taxonomic scope" value="Eukaryota"/>
</dbReference>
<keyword evidence="1" id="KW-1133">Transmembrane helix</keyword>
<dbReference type="Proteomes" id="UP000016924">
    <property type="component" value="Unassembled WGS sequence"/>
</dbReference>
<keyword evidence="3" id="KW-1185">Reference proteome</keyword>
<dbReference type="HOGENOM" id="CLU_079418_1_0_1"/>
<feature type="transmembrane region" description="Helical" evidence="1">
    <location>
        <begin position="32"/>
        <end position="51"/>
    </location>
</feature>
<evidence type="ECO:0000256" key="1">
    <source>
        <dbReference type="SAM" id="Phobius"/>
    </source>
</evidence>
<evidence type="ECO:0000313" key="3">
    <source>
        <dbReference type="Proteomes" id="UP000016924"/>
    </source>
</evidence>
<dbReference type="GeneID" id="19898999"/>
<dbReference type="AlphaFoldDB" id="R7YLF2"/>